<dbReference type="GO" id="GO:0005739">
    <property type="term" value="C:mitochondrion"/>
    <property type="evidence" value="ECO:0007669"/>
    <property type="project" value="UniProtKB-SubCell"/>
</dbReference>
<keyword evidence="4" id="KW-0276">Fatty acid metabolism</keyword>
<evidence type="ECO:0000256" key="9">
    <source>
        <dbReference type="ARBA" id="ARBA00023128"/>
    </source>
</evidence>
<keyword evidence="9" id="KW-0496">Mitochondrion</keyword>
<keyword evidence="16" id="KW-1185">Reference proteome</keyword>
<keyword evidence="10" id="KW-0275">Fatty acid biosynthesis</keyword>
<dbReference type="AlphaFoldDB" id="A0A0B7N9C2"/>
<dbReference type="SUPFAM" id="SSF51735">
    <property type="entry name" value="NAD(P)-binding Rossmann-fold domains"/>
    <property type="match status" value="1"/>
</dbReference>
<evidence type="ECO:0000256" key="5">
    <source>
        <dbReference type="ARBA" id="ARBA00022857"/>
    </source>
</evidence>
<proteinExistence type="inferred from homology"/>
<evidence type="ECO:0000256" key="2">
    <source>
        <dbReference type="ARBA" id="ARBA00010371"/>
    </source>
</evidence>
<dbReference type="Proteomes" id="UP000054107">
    <property type="component" value="Unassembled WGS sequence"/>
</dbReference>
<dbReference type="STRING" id="35722.A0A0B7N9C2"/>
<dbReference type="OrthoDB" id="7482721at2759"/>
<dbReference type="GO" id="GO:0141148">
    <property type="term" value="F:enoyl-[acyl-carrier-protein] reductase (NADPH) activity"/>
    <property type="evidence" value="ECO:0007669"/>
    <property type="project" value="UniProtKB-EC"/>
</dbReference>
<dbReference type="InterPro" id="IPR036291">
    <property type="entry name" value="NAD(P)-bd_dom_sf"/>
</dbReference>
<keyword evidence="8" id="KW-0443">Lipid metabolism</keyword>
<evidence type="ECO:0000256" key="1">
    <source>
        <dbReference type="ARBA" id="ARBA00004173"/>
    </source>
</evidence>
<protein>
    <recommendedName>
        <fullName evidence="11">enoyl-[acyl-carrier-protein] reductase</fullName>
        <ecNumber evidence="11">1.3.1.104</ecNumber>
    </recommendedName>
</protein>
<name>A0A0B7N9C2_9FUNG</name>
<evidence type="ECO:0000256" key="3">
    <source>
        <dbReference type="ARBA" id="ARBA00022516"/>
    </source>
</evidence>
<evidence type="ECO:0000256" key="11">
    <source>
        <dbReference type="ARBA" id="ARBA00038963"/>
    </source>
</evidence>
<reference evidence="15 16" key="1">
    <citation type="submission" date="2014-09" db="EMBL/GenBank/DDBJ databases">
        <authorList>
            <person name="Ellenberger Sabrina"/>
        </authorList>
    </citation>
    <scope>NUCLEOTIDE SEQUENCE [LARGE SCALE GENOMIC DNA]</scope>
    <source>
        <strain evidence="15 16">CBS 412.66</strain>
    </source>
</reference>
<dbReference type="Gene3D" id="3.90.180.10">
    <property type="entry name" value="Medium-chain alcohol dehydrogenases, catalytic domain"/>
    <property type="match status" value="1"/>
</dbReference>
<evidence type="ECO:0000313" key="15">
    <source>
        <dbReference type="EMBL" id="CEP14039.1"/>
    </source>
</evidence>
<dbReference type="GO" id="GO:0006633">
    <property type="term" value="P:fatty acid biosynthetic process"/>
    <property type="evidence" value="ECO:0007669"/>
    <property type="project" value="UniProtKB-KW"/>
</dbReference>
<keyword evidence="3" id="KW-0444">Lipid biosynthesis</keyword>
<evidence type="ECO:0000259" key="14">
    <source>
        <dbReference type="SMART" id="SM00829"/>
    </source>
</evidence>
<dbReference type="InterPro" id="IPR011032">
    <property type="entry name" value="GroES-like_sf"/>
</dbReference>
<evidence type="ECO:0000256" key="6">
    <source>
        <dbReference type="ARBA" id="ARBA00022946"/>
    </source>
</evidence>
<comment type="catalytic activity">
    <reaction evidence="12">
        <text>a 2,3-saturated acyl-[ACP] + NADP(+) = a (2E)-enoyl-[ACP] + NADPH + H(+)</text>
        <dbReference type="Rhea" id="RHEA:22564"/>
        <dbReference type="Rhea" id="RHEA-COMP:9925"/>
        <dbReference type="Rhea" id="RHEA-COMP:9926"/>
        <dbReference type="ChEBI" id="CHEBI:15378"/>
        <dbReference type="ChEBI" id="CHEBI:57783"/>
        <dbReference type="ChEBI" id="CHEBI:58349"/>
        <dbReference type="ChEBI" id="CHEBI:78784"/>
        <dbReference type="ChEBI" id="CHEBI:78785"/>
        <dbReference type="EC" id="1.3.1.104"/>
    </reaction>
</comment>
<dbReference type="Pfam" id="PF08240">
    <property type="entry name" value="ADH_N"/>
    <property type="match status" value="1"/>
</dbReference>
<dbReference type="Gene3D" id="3.40.50.720">
    <property type="entry name" value="NAD(P)-binding Rossmann-like Domain"/>
    <property type="match status" value="1"/>
</dbReference>
<feature type="domain" description="Enoyl reductase (ER)" evidence="14">
    <location>
        <begin position="47"/>
        <end position="366"/>
    </location>
</feature>
<dbReference type="SMART" id="SM00829">
    <property type="entry name" value="PKS_ER"/>
    <property type="match status" value="1"/>
</dbReference>
<evidence type="ECO:0000313" key="16">
    <source>
        <dbReference type="Proteomes" id="UP000054107"/>
    </source>
</evidence>
<dbReference type="SUPFAM" id="SSF50129">
    <property type="entry name" value="GroES-like"/>
    <property type="match status" value="1"/>
</dbReference>
<sequence length="502" mass="55561">MTILLRSILKTHQQIRPVASARWVALRGYSGKSDITASAMVYSDYGQPSQVLRWHSYLLPALTSDTVHVKFLASPINPADVNMIQGAYPIKPTFHQLGDENLAVGGNEGVAEVIATGDGVDSLKVGDQVVMANTGYGTWRTHAAGPASDFQLLPYAADNVSNIQKATITVNPCTAYRMLKDFVDLKQGDYIIQNGGNSAVGQAVIQIAKAWGLKTINVVRNRPNLDQLVDELTQLGATHVITDESLGRAESKKEIKSWFGKNAPLLGLNCVGGQSATEMARYLGSNGHFVTYGAMSRKPLSLPASLLIFKNISFHGFWVSKWAETHSKQERYAMLEDILGLMSQNKLLEPKWTQVEWNEEAMKQAVDQGISGFATEYIAKMNVVAPCPLKPSGTGRYRRIDYCWSSFHDEINLDDVQDACMEIQQILQSDQHHQSQQQQYIARTGNPLVQDSSFIPLHQAVSQLQVSNTSEIKRPRSFSVGDPPRSHHHMMQPSTLHCKPIF</sequence>
<evidence type="ECO:0000256" key="10">
    <source>
        <dbReference type="ARBA" id="ARBA00023160"/>
    </source>
</evidence>
<accession>A0A0B7N9C2</accession>
<dbReference type="InterPro" id="IPR020843">
    <property type="entry name" value="ER"/>
</dbReference>
<keyword evidence="5" id="KW-0521">NADP</keyword>
<dbReference type="InterPro" id="IPR013149">
    <property type="entry name" value="ADH-like_C"/>
</dbReference>
<organism evidence="15 16">
    <name type="scientific">Parasitella parasitica</name>
    <dbReference type="NCBI Taxonomy" id="35722"/>
    <lineage>
        <taxon>Eukaryota</taxon>
        <taxon>Fungi</taxon>
        <taxon>Fungi incertae sedis</taxon>
        <taxon>Mucoromycota</taxon>
        <taxon>Mucoromycotina</taxon>
        <taxon>Mucoromycetes</taxon>
        <taxon>Mucorales</taxon>
        <taxon>Mucorineae</taxon>
        <taxon>Mucoraceae</taxon>
        <taxon>Parasitella</taxon>
    </lineage>
</organism>
<evidence type="ECO:0000256" key="4">
    <source>
        <dbReference type="ARBA" id="ARBA00022832"/>
    </source>
</evidence>
<evidence type="ECO:0000256" key="12">
    <source>
        <dbReference type="ARBA" id="ARBA00048843"/>
    </source>
</evidence>
<evidence type="ECO:0000256" key="13">
    <source>
        <dbReference type="SAM" id="MobiDB-lite"/>
    </source>
</evidence>
<dbReference type="InterPro" id="IPR013154">
    <property type="entry name" value="ADH-like_N"/>
</dbReference>
<dbReference type="PANTHER" id="PTHR43981:SF2">
    <property type="entry name" value="ENOYL-[ACYL-CARRIER-PROTEIN] REDUCTASE, MITOCHONDRIAL"/>
    <property type="match status" value="1"/>
</dbReference>
<dbReference type="InterPro" id="IPR051034">
    <property type="entry name" value="Mito_Enoyl-ACP_Reductase"/>
</dbReference>
<dbReference type="EMBL" id="LN730905">
    <property type="protein sequence ID" value="CEP14039.1"/>
    <property type="molecule type" value="Genomic_DNA"/>
</dbReference>
<feature type="region of interest" description="Disordered" evidence="13">
    <location>
        <begin position="474"/>
        <end position="494"/>
    </location>
</feature>
<comment type="subcellular location">
    <subcellularLocation>
        <location evidence="1">Mitochondrion</location>
    </subcellularLocation>
</comment>
<comment type="similarity">
    <text evidence="2">Belongs to the zinc-containing alcohol dehydrogenase family. Quinone oxidoreductase subfamily.</text>
</comment>
<dbReference type="Pfam" id="PF00107">
    <property type="entry name" value="ADH_zinc_N"/>
    <property type="match status" value="1"/>
</dbReference>
<dbReference type="PANTHER" id="PTHR43981">
    <property type="entry name" value="ENOYL-[ACYL-CARRIER-PROTEIN] REDUCTASE, MITOCHONDRIAL"/>
    <property type="match status" value="1"/>
</dbReference>
<dbReference type="CDD" id="cd08290">
    <property type="entry name" value="ETR"/>
    <property type="match status" value="1"/>
</dbReference>
<dbReference type="EC" id="1.3.1.104" evidence="11"/>
<dbReference type="FunFam" id="3.40.50.720:FF:000112">
    <property type="entry name" value="Enoyl-[acyl-carrier-protein] reductase 1, mitochondrial"/>
    <property type="match status" value="1"/>
</dbReference>
<evidence type="ECO:0000256" key="7">
    <source>
        <dbReference type="ARBA" id="ARBA00023002"/>
    </source>
</evidence>
<gene>
    <name evidence="15" type="primary">PARPA_08195.1 scaffold 32258</name>
</gene>
<evidence type="ECO:0000256" key="8">
    <source>
        <dbReference type="ARBA" id="ARBA00023098"/>
    </source>
</evidence>
<keyword evidence="7" id="KW-0560">Oxidoreductase</keyword>
<keyword evidence="6" id="KW-0809">Transit peptide</keyword>